<dbReference type="Pfam" id="PF02503">
    <property type="entry name" value="PP_kinase"/>
    <property type="match status" value="1"/>
</dbReference>
<comment type="caution">
    <text evidence="12">The sequence shown here is derived from an EMBL/GenBank/DDBJ whole genome shotgun (WGS) entry which is preliminary data.</text>
</comment>
<comment type="similarity">
    <text evidence="6 7">Belongs to the polyphosphate kinase 1 (PPK1) family.</text>
</comment>
<feature type="binding site" evidence="6">
    <location>
        <position position="608"/>
    </location>
    <ligand>
        <name>ATP</name>
        <dbReference type="ChEBI" id="CHEBI:30616"/>
    </ligand>
</feature>
<dbReference type="InterPro" id="IPR036832">
    <property type="entry name" value="PPK_N_dom_sf"/>
</dbReference>
<dbReference type="InterPro" id="IPR003414">
    <property type="entry name" value="PP_kinase"/>
</dbReference>
<feature type="domain" description="Polyphosphate kinase N-terminal" evidence="9">
    <location>
        <begin position="9"/>
        <end position="114"/>
    </location>
</feature>
<dbReference type="Gene3D" id="3.30.1840.10">
    <property type="entry name" value="Polyphosphate kinase middle domain"/>
    <property type="match status" value="1"/>
</dbReference>
<dbReference type="CDD" id="cd09167">
    <property type="entry name" value="PLDc_EcPPK1_C2_like"/>
    <property type="match status" value="1"/>
</dbReference>
<feature type="binding site" evidence="6">
    <location>
        <position position="47"/>
    </location>
    <ligand>
        <name>ATP</name>
        <dbReference type="ChEBI" id="CHEBI:30616"/>
    </ligand>
</feature>
<evidence type="ECO:0000256" key="4">
    <source>
        <dbReference type="ARBA" id="ARBA00022777"/>
    </source>
</evidence>
<keyword evidence="2 6" id="KW-0808">Transferase</keyword>
<feature type="domain" description="Polyphosphate kinase middle" evidence="8">
    <location>
        <begin position="124"/>
        <end position="321"/>
    </location>
</feature>
<dbReference type="NCBIfam" id="NF003917">
    <property type="entry name" value="PRK05443.1-1"/>
    <property type="match status" value="1"/>
</dbReference>
<dbReference type="CDD" id="cd09164">
    <property type="entry name" value="PLDc_EcPPK1_C1_like"/>
    <property type="match status" value="1"/>
</dbReference>
<evidence type="ECO:0000313" key="13">
    <source>
        <dbReference type="Proteomes" id="UP001597534"/>
    </source>
</evidence>
<dbReference type="SUPFAM" id="SSF143724">
    <property type="entry name" value="PHP14-like"/>
    <property type="match status" value="1"/>
</dbReference>
<evidence type="ECO:0000256" key="3">
    <source>
        <dbReference type="ARBA" id="ARBA00022741"/>
    </source>
</evidence>
<evidence type="ECO:0000256" key="7">
    <source>
        <dbReference type="RuleBase" id="RU003800"/>
    </source>
</evidence>
<dbReference type="HAMAP" id="MF_00347">
    <property type="entry name" value="Polyphosphate_kinase"/>
    <property type="match status" value="1"/>
</dbReference>
<dbReference type="PANTHER" id="PTHR30218">
    <property type="entry name" value="POLYPHOSPHATE KINASE"/>
    <property type="match status" value="1"/>
</dbReference>
<keyword evidence="3 6" id="KW-0547">Nucleotide-binding</keyword>
<dbReference type="InterPro" id="IPR036830">
    <property type="entry name" value="PP_kinase_middle_dom_sf"/>
</dbReference>
<evidence type="ECO:0000259" key="10">
    <source>
        <dbReference type="Pfam" id="PF13090"/>
    </source>
</evidence>
<dbReference type="InterPro" id="IPR025198">
    <property type="entry name" value="PPK_N_dom"/>
</dbReference>
<proteinExistence type="inferred from homology"/>
<protein>
    <recommendedName>
        <fullName evidence="6 7">Polyphosphate kinase</fullName>
        <ecNumber evidence="6 7">2.7.4.1</ecNumber>
    </recommendedName>
    <alternativeName>
        <fullName evidence="6">ATP-polyphosphate phosphotransferase</fullName>
    </alternativeName>
    <alternativeName>
        <fullName evidence="6">Polyphosphoric acid kinase</fullName>
    </alternativeName>
</protein>
<feature type="binding site" evidence="6">
    <location>
        <position position="391"/>
    </location>
    <ligand>
        <name>Mg(2+)</name>
        <dbReference type="ChEBI" id="CHEBI:18420"/>
    </ligand>
</feature>
<feature type="domain" description="Polyphosphate kinase C-terminal" evidence="10">
    <location>
        <begin position="519"/>
        <end position="690"/>
    </location>
</feature>
<evidence type="ECO:0000256" key="2">
    <source>
        <dbReference type="ARBA" id="ARBA00022679"/>
    </source>
</evidence>
<feature type="active site" description="Phosphohistidine intermediate" evidence="6">
    <location>
        <position position="451"/>
    </location>
</feature>
<feature type="binding site" evidence="6">
    <location>
        <position position="484"/>
    </location>
    <ligand>
        <name>ATP</name>
        <dbReference type="ChEBI" id="CHEBI:30616"/>
    </ligand>
</feature>
<dbReference type="SUPFAM" id="SSF140356">
    <property type="entry name" value="PPK N-terminal domain-like"/>
    <property type="match status" value="1"/>
</dbReference>
<evidence type="ECO:0000256" key="1">
    <source>
        <dbReference type="ARBA" id="ARBA00022553"/>
    </source>
</evidence>
<dbReference type="InterPro" id="IPR041108">
    <property type="entry name" value="PP_kinase_C_1"/>
</dbReference>
<comment type="function">
    <text evidence="6 7">Catalyzes the reversible transfer of the terminal phosphate of ATP to form a long-chain polyphosphate (polyP).</text>
</comment>
<dbReference type="NCBIfam" id="TIGR03705">
    <property type="entry name" value="poly_P_kin"/>
    <property type="match status" value="1"/>
</dbReference>
<dbReference type="InterPro" id="IPR025200">
    <property type="entry name" value="PPK_C_dom2"/>
</dbReference>
<keyword evidence="6" id="KW-0479">Metal-binding</keyword>
<feature type="domain" description="Polyphosphate kinase C-terminal" evidence="11">
    <location>
        <begin position="348"/>
        <end position="511"/>
    </location>
</feature>
<dbReference type="RefSeq" id="WP_379810196.1">
    <property type="nucleotide sequence ID" value="NZ_JBHUPC010000006.1"/>
</dbReference>
<accession>A0ABW5YIK3</accession>
<reference evidence="13" key="1">
    <citation type="journal article" date="2019" name="Int. J. Syst. Evol. Microbiol.">
        <title>The Global Catalogue of Microorganisms (GCM) 10K type strain sequencing project: providing services to taxonomists for standard genome sequencing and annotation.</title>
        <authorList>
            <consortium name="The Broad Institute Genomics Platform"/>
            <consortium name="The Broad Institute Genome Sequencing Center for Infectious Disease"/>
            <person name="Wu L."/>
            <person name="Ma J."/>
        </authorList>
    </citation>
    <scope>NUCLEOTIDE SEQUENCE [LARGE SCALE GENOMIC DNA]</scope>
    <source>
        <strain evidence="13">KCTC 22671</strain>
    </source>
</reference>
<keyword evidence="6" id="KW-0460">Magnesium</keyword>
<dbReference type="PIRSF" id="PIRSF015589">
    <property type="entry name" value="PP_kinase"/>
    <property type="match status" value="1"/>
</dbReference>
<comment type="cofactor">
    <cofactor evidence="6">
        <name>Mg(2+)</name>
        <dbReference type="ChEBI" id="CHEBI:18420"/>
    </cofactor>
</comment>
<dbReference type="Gene3D" id="3.30.870.10">
    <property type="entry name" value="Endonuclease Chain A"/>
    <property type="match status" value="2"/>
</dbReference>
<gene>
    <name evidence="12" type="primary">ppk1</name>
    <name evidence="6" type="synonym">ppk</name>
    <name evidence="12" type="ORF">ACFS5J_01660</name>
</gene>
<organism evidence="12 13">
    <name type="scientific">Flavobacterium chuncheonense</name>
    <dbReference type="NCBI Taxonomy" id="2026653"/>
    <lineage>
        <taxon>Bacteria</taxon>
        <taxon>Pseudomonadati</taxon>
        <taxon>Bacteroidota</taxon>
        <taxon>Flavobacteriia</taxon>
        <taxon>Flavobacteriales</taxon>
        <taxon>Flavobacteriaceae</taxon>
        <taxon>Flavobacterium</taxon>
    </lineage>
</organism>
<dbReference type="PANTHER" id="PTHR30218:SF0">
    <property type="entry name" value="POLYPHOSPHATE KINASE"/>
    <property type="match status" value="1"/>
</dbReference>
<keyword evidence="4 6" id="KW-0418">Kinase</keyword>
<dbReference type="EMBL" id="JBHUPC010000006">
    <property type="protein sequence ID" value="MFD2890717.1"/>
    <property type="molecule type" value="Genomic_DNA"/>
</dbReference>
<dbReference type="GO" id="GO:0008976">
    <property type="term" value="F:polyphosphate kinase activity"/>
    <property type="evidence" value="ECO:0007669"/>
    <property type="project" value="UniProtKB-EC"/>
</dbReference>
<dbReference type="Proteomes" id="UP001597534">
    <property type="component" value="Unassembled WGS sequence"/>
</dbReference>
<comment type="PTM">
    <text evidence="6 7">An intermediate of this reaction is the autophosphorylated ppk in which a phosphate is covalently linked to a histidine residue through a N-P bond.</text>
</comment>
<feature type="binding site" evidence="6">
    <location>
        <position position="580"/>
    </location>
    <ligand>
        <name>ATP</name>
        <dbReference type="ChEBI" id="CHEBI:30616"/>
    </ligand>
</feature>
<keyword evidence="1 6" id="KW-0597">Phosphoprotein</keyword>
<feature type="binding site" evidence="6">
    <location>
        <position position="421"/>
    </location>
    <ligand>
        <name>Mg(2+)</name>
        <dbReference type="ChEBI" id="CHEBI:18420"/>
    </ligand>
</feature>
<evidence type="ECO:0000256" key="6">
    <source>
        <dbReference type="HAMAP-Rule" id="MF_00347"/>
    </source>
</evidence>
<dbReference type="EC" id="2.7.4.1" evidence="6 7"/>
<dbReference type="Pfam" id="PF13090">
    <property type="entry name" value="PP_kinase_C"/>
    <property type="match status" value="1"/>
</dbReference>
<comment type="catalytic activity">
    <reaction evidence="6 7">
        <text>[phosphate](n) + ATP = [phosphate](n+1) + ADP</text>
        <dbReference type="Rhea" id="RHEA:19573"/>
        <dbReference type="Rhea" id="RHEA-COMP:9859"/>
        <dbReference type="Rhea" id="RHEA-COMP:14280"/>
        <dbReference type="ChEBI" id="CHEBI:16838"/>
        <dbReference type="ChEBI" id="CHEBI:30616"/>
        <dbReference type="ChEBI" id="CHEBI:456216"/>
        <dbReference type="EC" id="2.7.4.1"/>
    </reaction>
</comment>
<dbReference type="Gene3D" id="1.20.58.310">
    <property type="entry name" value="Polyphosphate kinase N-terminal domain"/>
    <property type="match status" value="1"/>
</dbReference>
<dbReference type="SUPFAM" id="SSF56024">
    <property type="entry name" value="Phospholipase D/nuclease"/>
    <property type="match status" value="2"/>
</dbReference>
<evidence type="ECO:0000259" key="9">
    <source>
        <dbReference type="Pfam" id="PF13089"/>
    </source>
</evidence>
<sequence length="708" mass="82035">MNSTNLNQYIDREKSWLTFNARVLQEAADESVPLLDRLRFLGIFSNNLDEFFRVRYAAIRRMRFENIDTEKILGGISAEKLLKEITEVVIEHQSESLRILSEIESKLERENIYIITENEISKEHENFIKDYFIQKVSPAVVTIMLNDLDTFPLLKDTSGYLAVKLVMNTSSNKHSNVGGKLHTEEDEEIRYAIVEIPSTINRFVVLPSNNEKQYIILLDDVIRYNLNYIFNIFDYKSIEAHMIKITRDAELEFDSDLSKSFIEKISDSVKERRVGETVRFIYDQGIGKDTLSFLLDRMKIDSSDSIIPGGRYHNRRDYMNFPNLGRYDLLYKENSPLPIPGLNLEGSILGKIRQRDYLLNAPYQSFSYIIKFLREAALDPKVVSIKITLYRLAKNSQIVSSLINAAKNGKKVTVQIELQARFDEASNISYAEQMQTEGIDLIFGVKGLKVHSKICVIERLENNKVKRYGFISTGNFNENSAKVYTDVTLFTANPRILKDTAHVFDFFEINYKVHRYKHLIVSPHYTRLKFNKLIEREMQNALLGKEAFIKLKMNSLSDFRMIDKLYDASRAGVKIQLIIRGICCLIPGVPGMSENIEAISIVDHYLEHSRIYVFGNGGNPDVFISSADFMTRNIDARVEVTCPIYDEEIKNELIETFDIGWKANVKARLQSKDLKNSYRKRGEEKPFRAQLEMYNYYRNKLEVITEKI</sequence>
<dbReference type="Pfam" id="PF17941">
    <property type="entry name" value="PP_kinase_C_1"/>
    <property type="match status" value="1"/>
</dbReference>
<keyword evidence="5 6" id="KW-0067">ATP-binding</keyword>
<name>A0ABW5YIK3_9FLAO</name>
<keyword evidence="13" id="KW-1185">Reference proteome</keyword>
<dbReference type="InterPro" id="IPR024953">
    <property type="entry name" value="PP_kinase_middle"/>
</dbReference>
<dbReference type="Pfam" id="PF13089">
    <property type="entry name" value="PP_kinase_N"/>
    <property type="match status" value="1"/>
</dbReference>
<evidence type="ECO:0000313" key="12">
    <source>
        <dbReference type="EMBL" id="MFD2890717.1"/>
    </source>
</evidence>
<evidence type="ECO:0000256" key="5">
    <source>
        <dbReference type="ARBA" id="ARBA00022840"/>
    </source>
</evidence>
<evidence type="ECO:0000259" key="11">
    <source>
        <dbReference type="Pfam" id="PF17941"/>
    </source>
</evidence>
<evidence type="ECO:0000259" key="8">
    <source>
        <dbReference type="Pfam" id="PF02503"/>
    </source>
</evidence>